<name>A0AAV9NDP1_9EURO</name>
<evidence type="ECO:0000256" key="1">
    <source>
        <dbReference type="SAM" id="MobiDB-lite"/>
    </source>
</evidence>
<keyword evidence="3" id="KW-1185">Reference proteome</keyword>
<sequence>MSFRAQDENEAANCIARDVHSMLDTFNRTTNPWGIEKFQIKSAPPINPGQVTASRTTSLTPHATVHASTWAAVAATDIPANNRLVKFRPSDGLKRHVTDEVVVQPHDEDEDMRCAWVYGWNRNRHLQNVTDRITVGAIFSVVYVHEHEAVCIIFQHASSAILLAEEEERSQRDLGVGLYGVNTEIRLGSNYPQNSDLLRMAPPINERRRLTFARQQLFTNGMTKERFTKDIHDIVGPHNVILVWLFNTGNATVVFTATVIARRVRDEFIQLARERGPYTDVQVGFSHDPCERPMNLITQIPYPVPGAAARERSDSGKSASSGGRGYNPTAPKFVPGANHTARPRKATDSEGWQTVSRKR</sequence>
<protein>
    <submittedName>
        <fullName evidence="2">Uncharacterized protein</fullName>
    </submittedName>
</protein>
<evidence type="ECO:0000313" key="3">
    <source>
        <dbReference type="Proteomes" id="UP001358417"/>
    </source>
</evidence>
<gene>
    <name evidence="2" type="ORF">LTR84_013042</name>
</gene>
<comment type="caution">
    <text evidence="2">The sequence shown here is derived from an EMBL/GenBank/DDBJ whole genome shotgun (WGS) entry which is preliminary data.</text>
</comment>
<evidence type="ECO:0000313" key="2">
    <source>
        <dbReference type="EMBL" id="KAK5055292.1"/>
    </source>
</evidence>
<dbReference type="GeneID" id="89981178"/>
<proteinExistence type="predicted"/>
<dbReference type="Proteomes" id="UP001358417">
    <property type="component" value="Unassembled WGS sequence"/>
</dbReference>
<feature type="compositionally biased region" description="Polar residues" evidence="1">
    <location>
        <begin position="350"/>
        <end position="359"/>
    </location>
</feature>
<dbReference type="AlphaFoldDB" id="A0AAV9NDP1"/>
<dbReference type="RefSeq" id="XP_064707723.1">
    <property type="nucleotide sequence ID" value="XM_064856547.1"/>
</dbReference>
<reference evidence="2 3" key="1">
    <citation type="submission" date="2023-08" db="EMBL/GenBank/DDBJ databases">
        <title>Black Yeasts Isolated from many extreme environments.</title>
        <authorList>
            <person name="Coleine C."/>
            <person name="Stajich J.E."/>
            <person name="Selbmann L."/>
        </authorList>
    </citation>
    <scope>NUCLEOTIDE SEQUENCE [LARGE SCALE GENOMIC DNA]</scope>
    <source>
        <strain evidence="2 3">CCFEE 5792</strain>
    </source>
</reference>
<organism evidence="2 3">
    <name type="scientific">Exophiala bonariae</name>
    <dbReference type="NCBI Taxonomy" id="1690606"/>
    <lineage>
        <taxon>Eukaryota</taxon>
        <taxon>Fungi</taxon>
        <taxon>Dikarya</taxon>
        <taxon>Ascomycota</taxon>
        <taxon>Pezizomycotina</taxon>
        <taxon>Eurotiomycetes</taxon>
        <taxon>Chaetothyriomycetidae</taxon>
        <taxon>Chaetothyriales</taxon>
        <taxon>Herpotrichiellaceae</taxon>
        <taxon>Exophiala</taxon>
    </lineage>
</organism>
<dbReference type="EMBL" id="JAVRRD010000009">
    <property type="protein sequence ID" value="KAK5055292.1"/>
    <property type="molecule type" value="Genomic_DNA"/>
</dbReference>
<accession>A0AAV9NDP1</accession>
<feature type="region of interest" description="Disordered" evidence="1">
    <location>
        <begin position="306"/>
        <end position="359"/>
    </location>
</feature>